<comment type="similarity">
    <text evidence="2">Belongs to the ABC-4 integral membrane protein family. LolC/E subfamily.</text>
</comment>
<dbReference type="Pfam" id="PF02687">
    <property type="entry name" value="FtsX"/>
    <property type="match status" value="1"/>
</dbReference>
<name>A0ABT8RBJ7_9BACT</name>
<dbReference type="PANTHER" id="PTHR30489:SF0">
    <property type="entry name" value="LIPOPROTEIN-RELEASING SYSTEM TRANSMEMBRANE PROTEIN LOLE"/>
    <property type="match status" value="1"/>
</dbReference>
<feature type="domain" description="MacB-like periplasmic core" evidence="9">
    <location>
        <begin position="21"/>
        <end position="248"/>
    </location>
</feature>
<evidence type="ECO:0000256" key="4">
    <source>
        <dbReference type="ARBA" id="ARBA00022692"/>
    </source>
</evidence>
<dbReference type="InterPro" id="IPR051447">
    <property type="entry name" value="Lipoprotein-release_system"/>
</dbReference>
<evidence type="ECO:0000259" key="9">
    <source>
        <dbReference type="Pfam" id="PF12704"/>
    </source>
</evidence>
<gene>
    <name evidence="10" type="ORF">Q0590_24070</name>
</gene>
<organism evidence="10 11">
    <name type="scientific">Rhodocytophaga aerolata</name>
    <dbReference type="NCBI Taxonomy" id="455078"/>
    <lineage>
        <taxon>Bacteria</taxon>
        <taxon>Pseudomonadati</taxon>
        <taxon>Bacteroidota</taxon>
        <taxon>Cytophagia</taxon>
        <taxon>Cytophagales</taxon>
        <taxon>Rhodocytophagaceae</taxon>
        <taxon>Rhodocytophaga</taxon>
    </lineage>
</organism>
<proteinExistence type="inferred from homology"/>
<feature type="transmembrane region" description="Helical" evidence="7">
    <location>
        <begin position="282"/>
        <end position="302"/>
    </location>
</feature>
<keyword evidence="5 7" id="KW-1133">Transmembrane helix</keyword>
<accession>A0ABT8RBJ7</accession>
<evidence type="ECO:0000256" key="3">
    <source>
        <dbReference type="ARBA" id="ARBA00022475"/>
    </source>
</evidence>
<protein>
    <submittedName>
        <fullName evidence="10">ABC transporter permease</fullName>
    </submittedName>
</protein>
<feature type="transmembrane region" description="Helical" evidence="7">
    <location>
        <begin position="21"/>
        <end position="38"/>
    </location>
</feature>
<feature type="domain" description="ABC3 transporter permease C-terminal" evidence="8">
    <location>
        <begin position="285"/>
        <end position="404"/>
    </location>
</feature>
<evidence type="ECO:0000256" key="6">
    <source>
        <dbReference type="ARBA" id="ARBA00023136"/>
    </source>
</evidence>
<evidence type="ECO:0000256" key="1">
    <source>
        <dbReference type="ARBA" id="ARBA00004651"/>
    </source>
</evidence>
<reference evidence="10" key="1">
    <citation type="submission" date="2023-07" db="EMBL/GenBank/DDBJ databases">
        <title>The genome sequence of Rhodocytophaga aerolata KACC 12507.</title>
        <authorList>
            <person name="Zhang X."/>
        </authorList>
    </citation>
    <scope>NUCLEOTIDE SEQUENCE</scope>
    <source>
        <strain evidence="10">KACC 12507</strain>
    </source>
</reference>
<keyword evidence="11" id="KW-1185">Reference proteome</keyword>
<dbReference type="InterPro" id="IPR025857">
    <property type="entry name" value="MacB_PCD"/>
</dbReference>
<dbReference type="PANTHER" id="PTHR30489">
    <property type="entry name" value="LIPOPROTEIN-RELEASING SYSTEM TRANSMEMBRANE PROTEIN LOLE"/>
    <property type="match status" value="1"/>
</dbReference>
<dbReference type="InterPro" id="IPR003838">
    <property type="entry name" value="ABC3_permease_C"/>
</dbReference>
<dbReference type="Pfam" id="PF12704">
    <property type="entry name" value="MacB_PCD"/>
    <property type="match status" value="1"/>
</dbReference>
<comment type="subcellular location">
    <subcellularLocation>
        <location evidence="1">Cell membrane</location>
        <topology evidence="1">Multi-pass membrane protein</topology>
    </subcellularLocation>
</comment>
<evidence type="ECO:0000313" key="10">
    <source>
        <dbReference type="EMBL" id="MDO1449374.1"/>
    </source>
</evidence>
<comment type="caution">
    <text evidence="10">The sequence shown here is derived from an EMBL/GenBank/DDBJ whole genome shotgun (WGS) entry which is preliminary data.</text>
</comment>
<evidence type="ECO:0000256" key="2">
    <source>
        <dbReference type="ARBA" id="ARBA00005236"/>
    </source>
</evidence>
<feature type="transmembrane region" description="Helical" evidence="7">
    <location>
        <begin position="334"/>
        <end position="356"/>
    </location>
</feature>
<evidence type="ECO:0000313" key="11">
    <source>
        <dbReference type="Proteomes" id="UP001168528"/>
    </source>
</evidence>
<evidence type="ECO:0000259" key="8">
    <source>
        <dbReference type="Pfam" id="PF02687"/>
    </source>
</evidence>
<evidence type="ECO:0000256" key="7">
    <source>
        <dbReference type="SAM" id="Phobius"/>
    </source>
</evidence>
<keyword evidence="6 7" id="KW-0472">Membrane</keyword>
<dbReference type="EMBL" id="JAUKPO010000018">
    <property type="protein sequence ID" value="MDO1449374.1"/>
    <property type="molecule type" value="Genomic_DNA"/>
</dbReference>
<sequence length="410" mass="44531">MRLKVNYDIAFTHILTRKKQTLVAAMGVTVGIALYIFSNSIVSGVSSYTKLNMFKTIPHIRIHKEDEISKSLIATDSTTFNLISNPKITTTSKTIINPYGLIDQLKKQPYVLNAAPQVNVDLFYSSGKSQLKGMASGIDVQAADAMFNITSTMLAGNLENLSSDLNGIVIGRGIAEKLNLRMGDNLSIISSLGVSKVLKVIGVFATDNRATDDSKSYIHLATAQQLIGGNPTSVTDIYVKLSNPDSSGVYAPRLQQLTQYKVEDWQIENADQLAQSKLTGTMTPLISFSIMLVASFGIYNIINMTITQKMNDIAILKANGFKGKDIIKIFLTEAFIMGAFGTLLGVSIGAILVYIAKGIYVGPPVGYFPVRFDASIFISGIFFGLFVSLGAGYFPARKAAKIDPVDIFRK</sequence>
<evidence type="ECO:0000256" key="5">
    <source>
        <dbReference type="ARBA" id="ARBA00022989"/>
    </source>
</evidence>
<feature type="transmembrane region" description="Helical" evidence="7">
    <location>
        <begin position="376"/>
        <end position="394"/>
    </location>
</feature>
<keyword evidence="3" id="KW-1003">Cell membrane</keyword>
<dbReference type="Proteomes" id="UP001168528">
    <property type="component" value="Unassembled WGS sequence"/>
</dbReference>
<dbReference type="RefSeq" id="WP_302040175.1">
    <property type="nucleotide sequence ID" value="NZ_JAUKPO010000018.1"/>
</dbReference>
<keyword evidence="4 7" id="KW-0812">Transmembrane</keyword>